<proteinExistence type="predicted"/>
<dbReference type="NCBIfam" id="NF038128">
    <property type="entry name" value="choice_anch_J"/>
    <property type="match status" value="1"/>
</dbReference>
<evidence type="ECO:0000259" key="1">
    <source>
        <dbReference type="Pfam" id="PF07675"/>
    </source>
</evidence>
<dbReference type="EMBL" id="VSSQ01062771">
    <property type="protein sequence ID" value="MPN15896.1"/>
    <property type="molecule type" value="Genomic_DNA"/>
</dbReference>
<dbReference type="InterPro" id="IPR011628">
    <property type="entry name" value="Cleaved_adhesin"/>
</dbReference>
<name>A0A645FQC5_9ZZZZ</name>
<reference evidence="2" key="1">
    <citation type="submission" date="2019-08" db="EMBL/GenBank/DDBJ databases">
        <authorList>
            <person name="Kucharzyk K."/>
            <person name="Murdoch R.W."/>
            <person name="Higgins S."/>
            <person name="Loffler F."/>
        </authorList>
    </citation>
    <scope>NUCLEOTIDE SEQUENCE</scope>
</reference>
<sequence>MTTTGARFTPATNKGSVTIAKDEFFGYIEVNLLVKSGKQFFILLNDSEEALANKPTGLMQYIISPDKVYYIDDSFLTGLPDTWTIIDKDGDGYNWNYYRQAMTSDSYVSGDGALNPENYLVSPAVTLPSRIDNVSFTFEVASGASGDYREQYRVVVSEEPMTLENCRDAVVVRDWTELTAIHARKNYTLETVDLSQFKGKTIYVAILHGNCTDQYYINIRNVKLFSH</sequence>
<organism evidence="2">
    <name type="scientific">bioreactor metagenome</name>
    <dbReference type="NCBI Taxonomy" id="1076179"/>
    <lineage>
        <taxon>unclassified sequences</taxon>
        <taxon>metagenomes</taxon>
        <taxon>ecological metagenomes</taxon>
    </lineage>
</organism>
<gene>
    <name evidence="2" type="primary">hagA</name>
    <name evidence="2" type="ORF">SDC9_163232</name>
</gene>
<accession>A0A645FQC5</accession>
<dbReference type="Pfam" id="PF07675">
    <property type="entry name" value="Cleaved_Adhesin"/>
    <property type="match status" value="1"/>
</dbReference>
<feature type="domain" description="Cleaved adhesin" evidence="1">
    <location>
        <begin position="71"/>
        <end position="223"/>
    </location>
</feature>
<protein>
    <submittedName>
        <fullName evidence="2">Hemagglutinin A</fullName>
    </submittedName>
</protein>
<comment type="caution">
    <text evidence="2">The sequence shown here is derived from an EMBL/GenBank/DDBJ whole genome shotgun (WGS) entry which is preliminary data.</text>
</comment>
<evidence type="ECO:0000313" key="2">
    <source>
        <dbReference type="EMBL" id="MPN15896.1"/>
    </source>
</evidence>
<dbReference type="AlphaFoldDB" id="A0A645FQC5"/>
<dbReference type="Gene3D" id="2.60.120.200">
    <property type="match status" value="1"/>
</dbReference>